<evidence type="ECO:0000256" key="1">
    <source>
        <dbReference type="ARBA" id="ARBA00022658"/>
    </source>
</evidence>
<dbReference type="PANTHER" id="PTHR12296">
    <property type="entry name" value="DENN DOMAIN-CONTAINING PROTEIN 4"/>
    <property type="match status" value="1"/>
</dbReference>
<proteinExistence type="predicted"/>
<gene>
    <name evidence="4" type="primary">LOC113090382</name>
</gene>
<dbReference type="KEGG" id="caua:113090382"/>
<keyword evidence="1" id="KW-0344">Guanine-nucleotide releasing factor</keyword>
<dbReference type="InterPro" id="IPR037516">
    <property type="entry name" value="Tripartite_DENN"/>
</dbReference>
<dbReference type="Pfam" id="PF02141">
    <property type="entry name" value="DENN"/>
    <property type="match status" value="1"/>
</dbReference>
<reference evidence="4" key="1">
    <citation type="submission" date="2025-08" db="UniProtKB">
        <authorList>
            <consortium name="RefSeq"/>
        </authorList>
    </citation>
    <scope>IDENTIFICATION</scope>
    <source>
        <strain evidence="4">Wakin</strain>
        <tissue evidence="4">Muscle</tissue>
    </source>
</reference>
<dbReference type="GeneID" id="113090382"/>
<dbReference type="Gene3D" id="3.40.50.11500">
    <property type="match status" value="1"/>
</dbReference>
<evidence type="ECO:0000313" key="4">
    <source>
        <dbReference type="RefSeq" id="XP_026112022.1"/>
    </source>
</evidence>
<dbReference type="AlphaFoldDB" id="A0A6P6NT38"/>
<dbReference type="GO" id="GO:0005085">
    <property type="term" value="F:guanyl-nucleotide exchange factor activity"/>
    <property type="evidence" value="ECO:0007669"/>
    <property type="project" value="UniProtKB-KW"/>
</dbReference>
<sequence>MEQRVVFLSTDWARLTLFAECFMIFIHPLRWQHPFVPVLSRQMLDFIMAPTAFLMGCHTAHFKEVAEELDDLVVIDLDQGTVLSSISNRLELPDVPLTARDCFIFR</sequence>
<dbReference type="OrthoDB" id="6019893at2759"/>
<keyword evidence="3" id="KW-1185">Reference proteome</keyword>
<dbReference type="InterPro" id="IPR043153">
    <property type="entry name" value="DENN_C"/>
</dbReference>
<protein>
    <submittedName>
        <fullName evidence="4">DENN domain-containing protein 3-like</fullName>
    </submittedName>
</protein>
<dbReference type="InterPro" id="IPR001194">
    <property type="entry name" value="cDENN_dom"/>
</dbReference>
<dbReference type="GO" id="GO:0031410">
    <property type="term" value="C:cytoplasmic vesicle"/>
    <property type="evidence" value="ECO:0007669"/>
    <property type="project" value="TreeGrafter"/>
</dbReference>
<feature type="domain" description="UDENN" evidence="2">
    <location>
        <begin position="1"/>
        <end position="106"/>
    </location>
</feature>
<accession>A0A6P6NT38</accession>
<dbReference type="InterPro" id="IPR051696">
    <property type="entry name" value="DENN_Domain_GEFs"/>
</dbReference>
<dbReference type="PROSITE" id="PS50211">
    <property type="entry name" value="DENN"/>
    <property type="match status" value="1"/>
</dbReference>
<organism evidence="3 4">
    <name type="scientific">Carassius auratus</name>
    <name type="common">Goldfish</name>
    <dbReference type="NCBI Taxonomy" id="7957"/>
    <lineage>
        <taxon>Eukaryota</taxon>
        <taxon>Metazoa</taxon>
        <taxon>Chordata</taxon>
        <taxon>Craniata</taxon>
        <taxon>Vertebrata</taxon>
        <taxon>Euteleostomi</taxon>
        <taxon>Actinopterygii</taxon>
        <taxon>Neopterygii</taxon>
        <taxon>Teleostei</taxon>
        <taxon>Ostariophysi</taxon>
        <taxon>Cypriniformes</taxon>
        <taxon>Cyprinidae</taxon>
        <taxon>Cyprininae</taxon>
        <taxon>Carassius</taxon>
    </lineage>
</organism>
<dbReference type="Proteomes" id="UP000515129">
    <property type="component" value="Unplaced"/>
</dbReference>
<evidence type="ECO:0000259" key="2">
    <source>
        <dbReference type="PROSITE" id="PS50211"/>
    </source>
</evidence>
<name>A0A6P6NT38_CARAU</name>
<dbReference type="PANTHER" id="PTHR12296:SF21">
    <property type="entry name" value="DENN DOMAIN-CONTAINING PROTEIN 3"/>
    <property type="match status" value="1"/>
</dbReference>
<dbReference type="SMART" id="SM00799">
    <property type="entry name" value="DENN"/>
    <property type="match status" value="1"/>
</dbReference>
<evidence type="ECO:0000313" key="3">
    <source>
        <dbReference type="Proteomes" id="UP000515129"/>
    </source>
</evidence>
<dbReference type="RefSeq" id="XP_026112022.1">
    <property type="nucleotide sequence ID" value="XM_026256237.1"/>
</dbReference>
<dbReference type="GO" id="GO:0032483">
    <property type="term" value="P:regulation of Rab protein signal transduction"/>
    <property type="evidence" value="ECO:0007669"/>
    <property type="project" value="TreeGrafter"/>
</dbReference>